<dbReference type="InterPro" id="IPR013083">
    <property type="entry name" value="Znf_RING/FYVE/PHD"/>
</dbReference>
<accession>A0ABR2EWT8</accession>
<gene>
    <name evidence="7" type="ORF">V6N12_006042</name>
</gene>
<dbReference type="SMART" id="SM00184">
    <property type="entry name" value="RING"/>
    <property type="match status" value="1"/>
</dbReference>
<keyword evidence="1" id="KW-0479">Metal-binding</keyword>
<feature type="chain" id="PRO_5045948566" description="RING-type domain-containing protein" evidence="5">
    <location>
        <begin position="18"/>
        <end position="142"/>
    </location>
</feature>
<evidence type="ECO:0000259" key="6">
    <source>
        <dbReference type="PROSITE" id="PS50089"/>
    </source>
</evidence>
<evidence type="ECO:0000256" key="1">
    <source>
        <dbReference type="ARBA" id="ARBA00022723"/>
    </source>
</evidence>
<sequence length="142" mass="16388">MSYYYIITLILNHLKLAWNLLLYHCLCPNINTVHPFPPVPAINADRLGIIRYNGRIDEDEEVVCAVCLCEIAADDEMRELRCDHLFHKVCLDRWLGYSHSSTCPVCRALLTPAKLVAAGAEVLVFNCFSLDSDHRRDNWWLR</sequence>
<dbReference type="SMART" id="SM00744">
    <property type="entry name" value="RINGv"/>
    <property type="match status" value="1"/>
</dbReference>
<evidence type="ECO:0000256" key="3">
    <source>
        <dbReference type="ARBA" id="ARBA00022833"/>
    </source>
</evidence>
<organism evidence="7 8">
    <name type="scientific">Hibiscus sabdariffa</name>
    <name type="common">roselle</name>
    <dbReference type="NCBI Taxonomy" id="183260"/>
    <lineage>
        <taxon>Eukaryota</taxon>
        <taxon>Viridiplantae</taxon>
        <taxon>Streptophyta</taxon>
        <taxon>Embryophyta</taxon>
        <taxon>Tracheophyta</taxon>
        <taxon>Spermatophyta</taxon>
        <taxon>Magnoliopsida</taxon>
        <taxon>eudicotyledons</taxon>
        <taxon>Gunneridae</taxon>
        <taxon>Pentapetalae</taxon>
        <taxon>rosids</taxon>
        <taxon>malvids</taxon>
        <taxon>Malvales</taxon>
        <taxon>Malvaceae</taxon>
        <taxon>Malvoideae</taxon>
        <taxon>Hibiscus</taxon>
    </lineage>
</organism>
<evidence type="ECO:0000313" key="8">
    <source>
        <dbReference type="Proteomes" id="UP001472677"/>
    </source>
</evidence>
<keyword evidence="8" id="KW-1185">Reference proteome</keyword>
<proteinExistence type="predicted"/>
<dbReference type="PROSITE" id="PS50089">
    <property type="entry name" value="ZF_RING_2"/>
    <property type="match status" value="1"/>
</dbReference>
<evidence type="ECO:0000256" key="5">
    <source>
        <dbReference type="SAM" id="SignalP"/>
    </source>
</evidence>
<keyword evidence="3" id="KW-0862">Zinc</keyword>
<dbReference type="InterPro" id="IPR011016">
    <property type="entry name" value="Znf_RING-CH"/>
</dbReference>
<dbReference type="EMBL" id="JBBPBM010000009">
    <property type="protein sequence ID" value="KAK8567455.1"/>
    <property type="molecule type" value="Genomic_DNA"/>
</dbReference>
<feature type="domain" description="RING-type" evidence="6">
    <location>
        <begin position="64"/>
        <end position="107"/>
    </location>
</feature>
<dbReference type="SUPFAM" id="SSF57850">
    <property type="entry name" value="RING/U-box"/>
    <property type="match status" value="1"/>
</dbReference>
<keyword evidence="2 4" id="KW-0863">Zinc-finger</keyword>
<reference evidence="7 8" key="1">
    <citation type="journal article" date="2024" name="G3 (Bethesda)">
        <title>Genome assembly of Hibiscus sabdariffa L. provides insights into metabolisms of medicinal natural products.</title>
        <authorList>
            <person name="Kim T."/>
        </authorList>
    </citation>
    <scope>NUCLEOTIDE SEQUENCE [LARGE SCALE GENOMIC DNA]</scope>
    <source>
        <strain evidence="7">TK-2024</strain>
        <tissue evidence="7">Old leaves</tissue>
    </source>
</reference>
<evidence type="ECO:0000313" key="7">
    <source>
        <dbReference type="EMBL" id="KAK8567455.1"/>
    </source>
</evidence>
<evidence type="ECO:0000256" key="4">
    <source>
        <dbReference type="PROSITE-ProRule" id="PRU00175"/>
    </source>
</evidence>
<dbReference type="PANTHER" id="PTHR45969:SF87">
    <property type="entry name" value="RING-H2 ZINC FINGER PROTEIN RHA1A-LIKE"/>
    <property type="match status" value="1"/>
</dbReference>
<feature type="signal peptide" evidence="5">
    <location>
        <begin position="1"/>
        <end position="17"/>
    </location>
</feature>
<dbReference type="Pfam" id="PF13639">
    <property type="entry name" value="zf-RING_2"/>
    <property type="match status" value="1"/>
</dbReference>
<evidence type="ECO:0000256" key="2">
    <source>
        <dbReference type="ARBA" id="ARBA00022771"/>
    </source>
</evidence>
<dbReference type="Proteomes" id="UP001472677">
    <property type="component" value="Unassembled WGS sequence"/>
</dbReference>
<dbReference type="InterPro" id="IPR001841">
    <property type="entry name" value="Znf_RING"/>
</dbReference>
<dbReference type="Gene3D" id="3.30.40.10">
    <property type="entry name" value="Zinc/RING finger domain, C3HC4 (zinc finger)"/>
    <property type="match status" value="1"/>
</dbReference>
<name>A0ABR2EWT8_9ROSI</name>
<keyword evidence="5" id="KW-0732">Signal</keyword>
<protein>
    <recommendedName>
        <fullName evidence="6">RING-type domain-containing protein</fullName>
    </recommendedName>
</protein>
<dbReference type="PANTHER" id="PTHR45969">
    <property type="entry name" value="RING ZINC FINGER PROTEIN-RELATED"/>
    <property type="match status" value="1"/>
</dbReference>
<comment type="caution">
    <text evidence="7">The sequence shown here is derived from an EMBL/GenBank/DDBJ whole genome shotgun (WGS) entry which is preliminary data.</text>
</comment>